<proteinExistence type="predicted"/>
<dbReference type="SUPFAM" id="SSF141322">
    <property type="entry name" value="NfeD domain-like"/>
    <property type="match status" value="1"/>
</dbReference>
<evidence type="ECO:0000313" key="2">
    <source>
        <dbReference type="EMBL" id="GAG98551.1"/>
    </source>
</evidence>
<reference evidence="2" key="1">
    <citation type="journal article" date="2014" name="Front. Microbiol.">
        <title>High frequency of phylogenetically diverse reductive dehalogenase-homologous genes in deep subseafloor sedimentary metagenomes.</title>
        <authorList>
            <person name="Kawai M."/>
            <person name="Futagami T."/>
            <person name="Toyoda A."/>
            <person name="Takaki Y."/>
            <person name="Nishi S."/>
            <person name="Hori S."/>
            <person name="Arai W."/>
            <person name="Tsubouchi T."/>
            <person name="Morono Y."/>
            <person name="Uchiyama I."/>
            <person name="Ito T."/>
            <person name="Fujiyama A."/>
            <person name="Inagaki F."/>
            <person name="Takami H."/>
        </authorList>
    </citation>
    <scope>NUCLEOTIDE SEQUENCE</scope>
    <source>
        <strain evidence="2">Expedition CK06-06</strain>
    </source>
</reference>
<name>X1DQ69_9ZZZZ</name>
<dbReference type="Gene3D" id="2.40.50.140">
    <property type="entry name" value="Nucleic acid-binding proteins"/>
    <property type="match status" value="1"/>
</dbReference>
<evidence type="ECO:0000259" key="1">
    <source>
        <dbReference type="Pfam" id="PF01957"/>
    </source>
</evidence>
<gene>
    <name evidence="2" type="ORF">S01H4_49323</name>
</gene>
<accession>X1DQ69</accession>
<organism evidence="2">
    <name type="scientific">marine sediment metagenome</name>
    <dbReference type="NCBI Taxonomy" id="412755"/>
    <lineage>
        <taxon>unclassified sequences</taxon>
        <taxon>metagenomes</taxon>
        <taxon>ecological metagenomes</taxon>
    </lineage>
</organism>
<dbReference type="EMBL" id="BART01027890">
    <property type="protein sequence ID" value="GAG98551.1"/>
    <property type="molecule type" value="Genomic_DNA"/>
</dbReference>
<sequence>MAGLCGIAQDRLDPLGYVFVRGELWKARVIEGGVIEKGENVLVKGSRGLTLLVKIEDEDRITERS</sequence>
<comment type="caution">
    <text evidence="2">The sequence shown here is derived from an EMBL/GenBank/DDBJ whole genome shotgun (WGS) entry which is preliminary data.</text>
</comment>
<dbReference type="InterPro" id="IPR002810">
    <property type="entry name" value="NfeD-like_C"/>
</dbReference>
<dbReference type="Pfam" id="PF01957">
    <property type="entry name" value="NfeD"/>
    <property type="match status" value="1"/>
</dbReference>
<protein>
    <recommendedName>
        <fullName evidence="1">NfeD-like C-terminal domain-containing protein</fullName>
    </recommendedName>
</protein>
<feature type="domain" description="NfeD-like C-terminal" evidence="1">
    <location>
        <begin position="3"/>
        <end position="54"/>
    </location>
</feature>
<dbReference type="AlphaFoldDB" id="X1DQ69"/>
<dbReference type="InterPro" id="IPR012340">
    <property type="entry name" value="NA-bd_OB-fold"/>
</dbReference>